<evidence type="ECO:0000259" key="3">
    <source>
        <dbReference type="Pfam" id="PF01048"/>
    </source>
</evidence>
<evidence type="ECO:0000313" key="5">
    <source>
        <dbReference type="EMBL" id="KAH7253846.1"/>
    </source>
</evidence>
<dbReference type="InterPro" id="IPR056884">
    <property type="entry name" value="NPHP3-like_N"/>
</dbReference>
<feature type="compositionally biased region" description="Basic and acidic residues" evidence="2">
    <location>
        <begin position="419"/>
        <end position="460"/>
    </location>
</feature>
<evidence type="ECO:0000259" key="4">
    <source>
        <dbReference type="Pfam" id="PF24883"/>
    </source>
</evidence>
<reference evidence="5" key="1">
    <citation type="journal article" date="2021" name="Nat. Commun.">
        <title>Genetic determinants of endophytism in the Arabidopsis root mycobiome.</title>
        <authorList>
            <person name="Mesny F."/>
            <person name="Miyauchi S."/>
            <person name="Thiergart T."/>
            <person name="Pickel B."/>
            <person name="Atanasova L."/>
            <person name="Karlsson M."/>
            <person name="Huettel B."/>
            <person name="Barry K.W."/>
            <person name="Haridas S."/>
            <person name="Chen C."/>
            <person name="Bauer D."/>
            <person name="Andreopoulos W."/>
            <person name="Pangilinan J."/>
            <person name="LaButti K."/>
            <person name="Riley R."/>
            <person name="Lipzen A."/>
            <person name="Clum A."/>
            <person name="Drula E."/>
            <person name="Henrissat B."/>
            <person name="Kohler A."/>
            <person name="Grigoriev I.V."/>
            <person name="Martin F.M."/>
            <person name="Hacquard S."/>
        </authorList>
    </citation>
    <scope>NUCLEOTIDE SEQUENCE</scope>
    <source>
        <strain evidence="5">MPI-CAGE-AT-0023</strain>
    </source>
</reference>
<dbReference type="Proteomes" id="UP000720189">
    <property type="component" value="Unassembled WGS sequence"/>
</dbReference>
<evidence type="ECO:0000256" key="2">
    <source>
        <dbReference type="SAM" id="MobiDB-lite"/>
    </source>
</evidence>
<feature type="domain" description="Nucleoside phosphorylase" evidence="3">
    <location>
        <begin position="16"/>
        <end position="331"/>
    </location>
</feature>
<proteinExistence type="predicted"/>
<dbReference type="Gene3D" id="3.40.50.300">
    <property type="entry name" value="P-loop containing nucleotide triphosphate hydrolases"/>
    <property type="match status" value="1"/>
</dbReference>
<evidence type="ECO:0000313" key="6">
    <source>
        <dbReference type="Proteomes" id="UP000720189"/>
    </source>
</evidence>
<name>A0A9P9HA94_FUSRE</name>
<protein>
    <recommendedName>
        <fullName evidence="7">Nucleoside phosphorylase domain-containing protein</fullName>
    </recommendedName>
</protein>
<dbReference type="GeneID" id="70229297"/>
<dbReference type="SUPFAM" id="SSF53167">
    <property type="entry name" value="Purine and uridine phosphorylases"/>
    <property type="match status" value="1"/>
</dbReference>
<accession>A0A9P9HA94</accession>
<keyword evidence="6" id="KW-1185">Reference proteome</keyword>
<dbReference type="RefSeq" id="XP_046050093.1">
    <property type="nucleotide sequence ID" value="XM_046199343.1"/>
</dbReference>
<feature type="domain" description="Nephrocystin 3-like N-terminal" evidence="4">
    <location>
        <begin position="465"/>
        <end position="625"/>
    </location>
</feature>
<gene>
    <name evidence="5" type="ORF">BKA55DRAFT_689348</name>
</gene>
<dbReference type="Gene3D" id="3.40.50.1580">
    <property type="entry name" value="Nucleoside phosphorylase domain"/>
    <property type="match status" value="1"/>
</dbReference>
<dbReference type="InterPro" id="IPR035994">
    <property type="entry name" value="Nucleoside_phosphorylase_sf"/>
</dbReference>
<dbReference type="PANTHER" id="PTHR46082">
    <property type="entry name" value="ATP/GTP-BINDING PROTEIN-RELATED"/>
    <property type="match status" value="1"/>
</dbReference>
<dbReference type="InterPro" id="IPR027417">
    <property type="entry name" value="P-loop_NTPase"/>
</dbReference>
<dbReference type="PANTHER" id="PTHR46082:SF6">
    <property type="entry name" value="AAA+ ATPASE DOMAIN-CONTAINING PROTEIN-RELATED"/>
    <property type="match status" value="1"/>
</dbReference>
<dbReference type="GO" id="GO:0003824">
    <property type="term" value="F:catalytic activity"/>
    <property type="evidence" value="ECO:0007669"/>
    <property type="project" value="InterPro"/>
</dbReference>
<comment type="caution">
    <text evidence="5">The sequence shown here is derived from an EMBL/GenBank/DDBJ whole genome shotgun (WGS) entry which is preliminary data.</text>
</comment>
<dbReference type="Pfam" id="PF01048">
    <property type="entry name" value="PNP_UDP_1"/>
    <property type="match status" value="1"/>
</dbReference>
<keyword evidence="1" id="KW-0677">Repeat</keyword>
<dbReference type="InterPro" id="IPR053137">
    <property type="entry name" value="NLR-like"/>
</dbReference>
<evidence type="ECO:0008006" key="7">
    <source>
        <dbReference type="Google" id="ProtNLM"/>
    </source>
</evidence>
<dbReference type="AlphaFoldDB" id="A0A9P9HA94"/>
<organism evidence="5 6">
    <name type="scientific">Fusarium redolens</name>
    <dbReference type="NCBI Taxonomy" id="48865"/>
    <lineage>
        <taxon>Eukaryota</taxon>
        <taxon>Fungi</taxon>
        <taxon>Dikarya</taxon>
        <taxon>Ascomycota</taxon>
        <taxon>Pezizomycotina</taxon>
        <taxon>Sordariomycetes</taxon>
        <taxon>Hypocreomycetidae</taxon>
        <taxon>Hypocreales</taxon>
        <taxon>Nectriaceae</taxon>
        <taxon>Fusarium</taxon>
        <taxon>Fusarium redolens species complex</taxon>
    </lineage>
</organism>
<feature type="region of interest" description="Disordered" evidence="2">
    <location>
        <begin position="388"/>
        <end position="460"/>
    </location>
</feature>
<dbReference type="SUPFAM" id="SSF52540">
    <property type="entry name" value="P-loop containing nucleoside triphosphate hydrolases"/>
    <property type="match status" value="1"/>
</dbReference>
<dbReference type="Pfam" id="PF24883">
    <property type="entry name" value="NPHP3_N"/>
    <property type="match status" value="1"/>
</dbReference>
<dbReference type="GO" id="GO:0009116">
    <property type="term" value="P:nucleoside metabolic process"/>
    <property type="evidence" value="ECO:0007669"/>
    <property type="project" value="InterPro"/>
</dbReference>
<dbReference type="EMBL" id="JAGMUX010000007">
    <property type="protein sequence ID" value="KAH7253846.1"/>
    <property type="molecule type" value="Genomic_DNA"/>
</dbReference>
<dbReference type="InterPro" id="IPR000845">
    <property type="entry name" value="Nucleoside_phosphorylase_d"/>
</dbReference>
<evidence type="ECO:0000256" key="1">
    <source>
        <dbReference type="ARBA" id="ARBA00022737"/>
    </source>
</evidence>
<sequence length="1210" mass="137806">MPPATPRRPKTRDDFEIAIICALTLEADAVIASFDHHWDEDNGPSFGKARGDPNSYSTGVIGSHNVVLAHLPGMGKVAAGNIAAFCRMSFPNINLALVVGICGGAPFSENGPILLGDVIISTGVVQYDLGRRFPDKFEMKDTLSESLGRPNLEIRSLLAKLTTARQRENLRRASRDFIGRVPDTYPGRSNDILFPAGYRHKHRESRECTVCASCHRDLDPVCSQALKASCEELGCDIKQAVRQIPGNKDKREPSLMIHFGAFASGDTVMKSGKDRDQLILEKNVIGFEMESVGVWEVFPCIVIKSVCDYADSHKNKDWQDYGAVCAAACTKAFLGYWNSGRQSIDARAEEDELRERILKSLHFPEMNERKSTVALETPSTLEWIFGGSNSQSFDSSDDERSDNNSTRAADGSIDQDLDHEERSDEVGDSYDHPDERSYFPKAPKLDTSSHKDEALEPSFTEDHGDNFKTWLISDQLIYWISGKPGSGKSTLVKFLLSDSRTLVGLEKWHKDVIVLSHFFWKPGSPMQQSFKGLICSIAYQLLSQETNLLRYFNDTTTTFRKSSPSDWDQSRLCKLLYTYRDQPSRPVCIFIDALDESRPGQDTLDTLRFIKSMVSPKIKICVSSRPEPLFTRHFSIYPYLEMHELTKLDIFEYSKTTLRDSTLLESQTLRVSELAWQVAESAEGIFLWAVLVTQSLIRGLNNGDAEQEIERRLNDMPKDLMSLYRDILRRSAEDLRIYRKYVSMAINLKHIASTRKNPFSLLTSFECMMVMEPDLLESYAIQGDRVSRKRLEEKTEVMRNHLNSGCPGILEVTLWNDAIHFTHRSAEEFIFDTKEGRRLWQPCDTPDEELLCRSFKAILAINRFIPRWDSEDFLEMLYEWNQSHGISSKIQDVFLKLTLRSYEKGFIFPPTMNKYSELDPEDLVGQFFLSSFRFGHRLFTVRNLETLEPYVAHDTICGILNTLCDISLTSGRLGLIGAPEYIFERGYGPNWAMHTTNTNRPIGSLWFKVLISTLKWMMRWWPHVQDKSSLGPAATSIFQTFRQAGARISATFPVYFETEAPQDSIGSFFRPADALAPRSGHRLLGRARFMILEIDAVTLMDFIMSWAHQDPIITESPNYPGPAIYMKVLAFGTPTSRHLYIVESESVSARLVEAAKAALIFRQPRSISPEDSLKEILDRCDRDMAELRSYCRQTKKDYFWNRFRIWSPPV</sequence>
<dbReference type="OrthoDB" id="20872at2759"/>